<feature type="compositionally biased region" description="Low complexity" evidence="1">
    <location>
        <begin position="674"/>
        <end position="688"/>
    </location>
</feature>
<gene>
    <name evidence="2" type="ORF">KCG49_07915</name>
</gene>
<evidence type="ECO:0000313" key="3">
    <source>
        <dbReference type="Proteomes" id="UP001138894"/>
    </source>
</evidence>
<feature type="compositionally biased region" description="Polar residues" evidence="1">
    <location>
        <begin position="604"/>
        <end position="614"/>
    </location>
</feature>
<evidence type="ECO:0000313" key="2">
    <source>
        <dbReference type="EMBL" id="MBV7269110.1"/>
    </source>
</evidence>
<feature type="compositionally biased region" description="Polar residues" evidence="1">
    <location>
        <begin position="636"/>
        <end position="657"/>
    </location>
</feature>
<protein>
    <submittedName>
        <fullName evidence="2">Uncharacterized protein</fullName>
    </submittedName>
</protein>
<feature type="compositionally biased region" description="Basic and acidic residues" evidence="1">
    <location>
        <begin position="616"/>
        <end position="635"/>
    </location>
</feature>
<name>A0A9X1JN29_9FLAO</name>
<organism evidence="2 3">
    <name type="scientific">Winogradskyella luteola</name>
    <dbReference type="NCBI Taxonomy" id="2828330"/>
    <lineage>
        <taxon>Bacteria</taxon>
        <taxon>Pseudomonadati</taxon>
        <taxon>Bacteroidota</taxon>
        <taxon>Flavobacteriia</taxon>
        <taxon>Flavobacteriales</taxon>
        <taxon>Flavobacteriaceae</taxon>
        <taxon>Winogradskyella</taxon>
    </lineage>
</organism>
<sequence>MSQNIKNNLFRFVTLRSPQLIDEKDKQLGFVYHPHKQSGIFYPPLNAALEGEKKQALIDSKNSFASSPLLFEKKADVKEVNEDLYNFSSWLMRNKNALSYAEISNNLNSAETLGDEDLYLVWDNLIYQTIAKKSVYVREALIQLLIANKFLEHFNKFSEGLSGDITFTEDQEKQFKRFANASVVISKELLLETYNDEPVNTKTKRADTKHQKRLSDLLTAKYDRVALKKLTGELKDLQKSYEASEAAQYKTALDNHQKDVDLILNNGTVQLVDQWDVEKQVYIQVEKLVHEPLPEFTYTKAVEIDTQTLQAGLSDLSYKYITDHKLDNLTSYNAIFKEVKLLLKEKSNKVEQLLPKTSKSVLKGGVNMRLEDPFNEALSNFGDADSIAAQMIEDEVSNEYIPLYVASEIDPKQADSSSCYKVSVVASASPKTKEGNRDWSFVLGVTYNDEISTIASVQQSLSFTNDASAITSSALGVFSTLPNHTKVRLFGDLGDITKPDQVGNPILTVTITLTNGTELELTETIVMLPSLRSLSGVKVLDFSCESEEETPEESVSTFGKIYGVTNLGIADFRRVEQEVCCYVPGEVSHIENVMAREYKERSTRSLTSSEFTTEQTDERERENLTDTTSTERNEMQSEVASVLNEDQSQSYGGNANVSGGKEPYRFQVGSHFDSASASSSSNSNSQAQTYAQEVTERAMERIVQKTQTKRTSRILKEFEENTSHGFDNRKGIEHVTGVYRWVDKIYKNTLINYGKRLMYEFAIPEPSKFFQEAVWKDIDETGQTESGVILPELPVHPNTLGLTSPSVLALEDGDNEKGYQKLAARYNAEVNTQPAETIMLSKAFDLQFNSQDDQTSSLSDYLEIESGYEAINCAVKGRIFSDSDNDRRVGRISISVGDKQIGDINTSGTREFFDTSEDYSLDNIRGELAVSASSYDMAACSFNVSATCARTQEFLEQWQNETYNAIMEAYYDRLQEYNDAMREFEANNGLTPDAEKLTFNPLQNKSIMLRELKRVAIELIIDQARVSKNNYNTTNQDTGVSTVKRTEAFQTHASTVKFFEQAFDWDIMAYVFYPYFYADEKDWKKLFQLQDAADPLFQAFLQSGMARTVVPVRPGFEDTVNWYMTTGEIWNGQGLVVDQDDDLYVSVAEEMQTVDGVVEGTWETRLPTALTVLQAGSIGLKVEGLPCNDECAQELFESDKSPIEQTDTLIGGEDGVGSDYVSEPITVE</sequence>
<dbReference type="EMBL" id="JAGSPD010000005">
    <property type="protein sequence ID" value="MBV7269110.1"/>
    <property type="molecule type" value="Genomic_DNA"/>
</dbReference>
<accession>A0A9X1JN29</accession>
<comment type="caution">
    <text evidence="2">The sequence shown here is derived from an EMBL/GenBank/DDBJ whole genome shotgun (WGS) entry which is preliminary data.</text>
</comment>
<evidence type="ECO:0000256" key="1">
    <source>
        <dbReference type="SAM" id="MobiDB-lite"/>
    </source>
</evidence>
<feature type="region of interest" description="Disordered" evidence="1">
    <location>
        <begin position="1205"/>
        <end position="1228"/>
    </location>
</feature>
<reference evidence="2" key="1">
    <citation type="submission" date="2021-04" db="EMBL/GenBank/DDBJ databases">
        <authorList>
            <person name="Pira H."/>
            <person name="Risdian C."/>
            <person name="Wink J."/>
        </authorList>
    </citation>
    <scope>NUCLEOTIDE SEQUENCE</scope>
    <source>
        <strain evidence="2">WHY3</strain>
    </source>
</reference>
<dbReference type="Proteomes" id="UP001138894">
    <property type="component" value="Unassembled WGS sequence"/>
</dbReference>
<proteinExistence type="predicted"/>
<dbReference type="RefSeq" id="WP_218545672.1">
    <property type="nucleotide sequence ID" value="NZ_JAGSPD010000005.1"/>
</dbReference>
<dbReference type="AlphaFoldDB" id="A0A9X1JN29"/>
<keyword evidence="3" id="KW-1185">Reference proteome</keyword>
<feature type="region of interest" description="Disordered" evidence="1">
    <location>
        <begin position="597"/>
        <end position="694"/>
    </location>
</feature>